<comment type="caution">
    <text evidence="2">The sequence shown here is derived from an EMBL/GenBank/DDBJ whole genome shotgun (WGS) entry which is preliminary data.</text>
</comment>
<proteinExistence type="predicted"/>
<evidence type="ECO:0000313" key="2">
    <source>
        <dbReference type="EMBL" id="GJE25698.1"/>
    </source>
</evidence>
<evidence type="ECO:0000313" key="3">
    <source>
        <dbReference type="Proteomes" id="UP001055156"/>
    </source>
</evidence>
<organism evidence="2 3">
    <name type="scientific">Methylobacterium organophilum</name>
    <dbReference type="NCBI Taxonomy" id="410"/>
    <lineage>
        <taxon>Bacteria</taxon>
        <taxon>Pseudomonadati</taxon>
        <taxon>Pseudomonadota</taxon>
        <taxon>Alphaproteobacteria</taxon>
        <taxon>Hyphomicrobiales</taxon>
        <taxon>Methylobacteriaceae</taxon>
        <taxon>Methylobacterium</taxon>
    </lineage>
</organism>
<dbReference type="Pfam" id="PF10098">
    <property type="entry name" value="DUF2336"/>
    <property type="match status" value="1"/>
</dbReference>
<evidence type="ECO:0000256" key="1">
    <source>
        <dbReference type="SAM" id="MobiDB-lite"/>
    </source>
</evidence>
<dbReference type="RefSeq" id="WP_238309664.1">
    <property type="nucleotide sequence ID" value="NZ_BPQV01000002.1"/>
</dbReference>
<protein>
    <recommendedName>
        <fullName evidence="4">DUF2336 domain-containing protein</fullName>
    </recommendedName>
</protein>
<evidence type="ECO:0008006" key="4">
    <source>
        <dbReference type="Google" id="ProtNLM"/>
    </source>
</evidence>
<keyword evidence="3" id="KW-1185">Reference proteome</keyword>
<gene>
    <name evidence="2" type="ORF">LKMONMHP_0537</name>
</gene>
<dbReference type="InterPro" id="IPR019285">
    <property type="entry name" value="DUF2336"/>
</dbReference>
<name>A0ABQ4T256_METOR</name>
<reference evidence="2" key="1">
    <citation type="journal article" date="2021" name="Front. Microbiol.">
        <title>Comprehensive Comparative Genomics and Phenotyping of Methylobacterium Species.</title>
        <authorList>
            <person name="Alessa O."/>
            <person name="Ogura Y."/>
            <person name="Fujitani Y."/>
            <person name="Takami H."/>
            <person name="Hayashi T."/>
            <person name="Sahin N."/>
            <person name="Tani A."/>
        </authorList>
    </citation>
    <scope>NUCLEOTIDE SEQUENCE</scope>
    <source>
        <strain evidence="2">NBRC 15689</strain>
    </source>
</reference>
<reference evidence="2" key="2">
    <citation type="submission" date="2021-08" db="EMBL/GenBank/DDBJ databases">
        <authorList>
            <person name="Tani A."/>
            <person name="Ola A."/>
            <person name="Ogura Y."/>
            <person name="Katsura K."/>
            <person name="Hayashi T."/>
        </authorList>
    </citation>
    <scope>NUCLEOTIDE SEQUENCE</scope>
    <source>
        <strain evidence="2">NBRC 15689</strain>
    </source>
</reference>
<sequence>MMPPGGGHPYTSRRFEALISEIEAALACRDPSVQSALVLRSVDLLVKRWSCLPPESKAAYDNLLNNLLSEVDTAARTAFAEGLAPLRRGPPRTSARLAQDVDGAVSEPLLRRCRSLTEDVLCQVAVSCSDDHRRALAERIPVDTALSDLLLEHGSAGVATVLAGNRDAAISPAGFGAFLRHAGESEAVALALTRRRDLPEGYHGALAALAERRAQAALATNRLPARQITALLTWAKAKPATAASGRLDRFRASQAFIAERFDKAPVSPGMINRWLSVKRIEDALAAVACQATLPVDVVVAAYDEVDGRSIALILHGCGYPWATVKSLLLFGHGPEAARSAIAEAYELTRTLSPLSARRLLRLRLTPMGVAAFALRPGTAWGEMLDGRGREASPPALPRPVEAALSPRRLAKAGQAA</sequence>
<dbReference type="Proteomes" id="UP001055156">
    <property type="component" value="Unassembled WGS sequence"/>
</dbReference>
<dbReference type="EMBL" id="BPQV01000002">
    <property type="protein sequence ID" value="GJE25698.1"/>
    <property type="molecule type" value="Genomic_DNA"/>
</dbReference>
<accession>A0ABQ4T256</accession>
<feature type="region of interest" description="Disordered" evidence="1">
    <location>
        <begin position="384"/>
        <end position="416"/>
    </location>
</feature>